<sequence length="165" mass="19109">MLYLVIIVAILLIGLGIHQYFNIGKDFKYPSIIYFIIGFILYIVAMIQYRTDLFEKPTIIHEILLTTIFGLILYWVNSHRNKTKDTICYTIMIVVLTLLLAMVPVSSTVVISIQELLVARMALSIILLAFGVYVIYKQVKDKVSESFPLLYLLAFIYWISLAYWL</sequence>
<proteinExistence type="predicted"/>
<dbReference type="Proteomes" id="UP000254412">
    <property type="component" value="Unassembled WGS sequence"/>
</dbReference>
<organism evidence="3 5">
    <name type="scientific">Staphylococcus nepalensis</name>
    <dbReference type="NCBI Taxonomy" id="214473"/>
    <lineage>
        <taxon>Bacteria</taxon>
        <taxon>Bacillati</taxon>
        <taxon>Bacillota</taxon>
        <taxon>Bacilli</taxon>
        <taxon>Bacillales</taxon>
        <taxon>Staphylococcaceae</taxon>
        <taxon>Staphylococcus</taxon>
    </lineage>
</organism>
<evidence type="ECO:0000313" key="3">
    <source>
        <dbReference type="EMBL" id="PTK59458.1"/>
    </source>
</evidence>
<evidence type="ECO:0000313" key="2">
    <source>
        <dbReference type="EMBL" id="MBO1227124.1"/>
    </source>
</evidence>
<dbReference type="EMBL" id="JAFNLT010000005">
    <property type="protein sequence ID" value="MBO1227124.1"/>
    <property type="molecule type" value="Genomic_DNA"/>
</dbReference>
<protein>
    <submittedName>
        <fullName evidence="4">Putative transmembrane protein</fullName>
    </submittedName>
</protein>
<evidence type="ECO:0000313" key="7">
    <source>
        <dbReference type="Proteomes" id="UP000664081"/>
    </source>
</evidence>
<keyword evidence="1" id="KW-0472">Membrane</keyword>
<reference evidence="4 6" key="3">
    <citation type="submission" date="2018-06" db="EMBL/GenBank/DDBJ databases">
        <authorList>
            <consortium name="Pathogen Informatics"/>
            <person name="Doyle S."/>
        </authorList>
    </citation>
    <scope>NUCLEOTIDE SEQUENCE [LARGE SCALE GENOMIC DNA]</scope>
    <source>
        <strain evidence="4 6">NCTC13834</strain>
    </source>
</reference>
<name>A0A2T4SBH9_9STAP</name>
<dbReference type="Proteomes" id="UP000664081">
    <property type="component" value="Unassembled WGS sequence"/>
</dbReference>
<keyword evidence="7" id="KW-1185">Reference proteome</keyword>
<dbReference type="AlphaFoldDB" id="A0A2T4SBH9"/>
<dbReference type="EMBL" id="PZHR01000021">
    <property type="protein sequence ID" value="PTK59458.1"/>
    <property type="molecule type" value="Genomic_DNA"/>
</dbReference>
<dbReference type="GeneID" id="66776126"/>
<feature type="transmembrane region" description="Helical" evidence="1">
    <location>
        <begin position="117"/>
        <end position="136"/>
    </location>
</feature>
<dbReference type="Proteomes" id="UP000240400">
    <property type="component" value="Unassembled WGS sequence"/>
</dbReference>
<feature type="transmembrane region" description="Helical" evidence="1">
    <location>
        <begin position="59"/>
        <end position="76"/>
    </location>
</feature>
<reference evidence="3" key="2">
    <citation type="submission" date="2018-03" db="EMBL/GenBank/DDBJ databases">
        <authorList>
            <person name="Keele B.F."/>
        </authorList>
    </citation>
    <scope>NUCLEOTIDE SEQUENCE</scope>
    <source>
        <strain evidence="3">SNUC 4337</strain>
    </source>
</reference>
<gene>
    <name evidence="3" type="ORF">BUZ61_05535</name>
    <name evidence="2" type="ORF">J3T88_07255</name>
    <name evidence="4" type="ORF">NCTC13834_00722</name>
</gene>
<accession>A0A2T4SBH9</accession>
<dbReference type="RefSeq" id="WP_096808633.1">
    <property type="nucleotide sequence ID" value="NZ_BMCF01000001.1"/>
</dbReference>
<dbReference type="EMBL" id="UHDS01000001">
    <property type="protein sequence ID" value="SUM54435.1"/>
    <property type="molecule type" value="Genomic_DNA"/>
</dbReference>
<feature type="transmembrane region" description="Helical" evidence="1">
    <location>
        <begin position="148"/>
        <end position="164"/>
    </location>
</feature>
<dbReference type="OrthoDB" id="2413717at2"/>
<evidence type="ECO:0000256" key="1">
    <source>
        <dbReference type="SAM" id="Phobius"/>
    </source>
</evidence>
<reference evidence="3 5" key="1">
    <citation type="journal article" date="2016" name="Front. Microbiol.">
        <title>Comprehensive Phylogenetic Analysis of Bovine Non-aureus Staphylococci Species Based on Whole-Genome Sequencing.</title>
        <authorList>
            <person name="Naushad S."/>
            <person name="Barkema H.W."/>
            <person name="Luby C."/>
            <person name="Condas L.A."/>
            <person name="Nobrega D.B."/>
            <person name="Carson D.A."/>
            <person name="De Buck J."/>
        </authorList>
    </citation>
    <scope>NUCLEOTIDE SEQUENCE [LARGE SCALE GENOMIC DNA]</scope>
    <source>
        <strain evidence="3 5">SNUC 4337</strain>
    </source>
</reference>
<feature type="transmembrane region" description="Helical" evidence="1">
    <location>
        <begin position="31"/>
        <end position="47"/>
    </location>
</feature>
<feature type="transmembrane region" description="Helical" evidence="1">
    <location>
        <begin position="88"/>
        <end position="111"/>
    </location>
</feature>
<reference evidence="2 7" key="4">
    <citation type="submission" date="2021-03" db="EMBL/GenBank/DDBJ databases">
        <title>Staphylococci and Mammaliicocci in bats.</title>
        <authorList>
            <person name="Fountain K."/>
        </authorList>
    </citation>
    <scope>NUCLEOTIDE SEQUENCE [LARGE SCALE GENOMIC DNA]</scope>
    <source>
        <strain evidence="2 7">18_1_E_SW</strain>
    </source>
</reference>
<keyword evidence="1" id="KW-1133">Transmembrane helix</keyword>
<evidence type="ECO:0000313" key="6">
    <source>
        <dbReference type="Proteomes" id="UP000254412"/>
    </source>
</evidence>
<feature type="transmembrane region" description="Helical" evidence="1">
    <location>
        <begin position="6"/>
        <end position="24"/>
    </location>
</feature>
<evidence type="ECO:0000313" key="5">
    <source>
        <dbReference type="Proteomes" id="UP000240400"/>
    </source>
</evidence>
<evidence type="ECO:0000313" key="4">
    <source>
        <dbReference type="EMBL" id="SUM54435.1"/>
    </source>
</evidence>
<keyword evidence="1 4" id="KW-0812">Transmembrane</keyword>